<comment type="caution">
    <text evidence="3">The sequence shown here is derived from an EMBL/GenBank/DDBJ whole genome shotgun (WGS) entry which is preliminary data.</text>
</comment>
<dbReference type="Proteomes" id="UP000642107">
    <property type="component" value="Unassembled WGS sequence"/>
</dbReference>
<evidence type="ECO:0000313" key="4">
    <source>
        <dbReference type="Proteomes" id="UP000642107"/>
    </source>
</evidence>
<dbReference type="InterPro" id="IPR003615">
    <property type="entry name" value="HNH_nuc"/>
</dbReference>
<dbReference type="EMBL" id="JACZDF010000002">
    <property type="protein sequence ID" value="MBD9699047.1"/>
    <property type="molecule type" value="Genomic_DNA"/>
</dbReference>
<protein>
    <submittedName>
        <fullName evidence="3">DUF222 domain-containing protein</fullName>
    </submittedName>
</protein>
<proteinExistence type="predicted"/>
<name>A0ABR9DPK1_9MICO</name>
<dbReference type="RefSeq" id="WP_192278785.1">
    <property type="nucleotide sequence ID" value="NZ_JACZDF010000002.1"/>
</dbReference>
<sequence length="521" mass="55911">MNDGTADALGLLTSIETLVERLCSLDPAAAPGSLAAEASARTVAILDRLGAQRLGWLGRVESEGAWMAETMRSFAHWVAWKEGRGLPVARREVLAAARLRDDLPATLRAARAGRLRGPQVDVLVRTLPTSDARREALAALHPQDDAHLGTQFQLSVATQDITTQDDTAQNDTAQNDSTALSLLPSSLEDHLHARGCTADGGRCTCPRQVVSGEQVMLGLAERFDLRDLGSAARRFAHVVDPDADERGYRRAQDREHLDLSRTLGGYHVAGFLTEEHGQELSTALSALIGVPPADDGLRPTQRRALALAGLARHALDSGDLGRGSAIRPHLTVLVPWQDFEALGARAGTAHPGTAHPGTAHPGALARGRTSAESLRTELCSPGPRWLDGTGPVPREVLGRIAADCSVTRVVFGPDSEVLDVGRAQRTFTAARRKAVIARDRTCVWPGCDAPPQISEVHHAKVHWADGGPTSTDNAALLCWFHHRHVDQSRIAMTWRGGWHFGEPGSYDAPPVPEPVPRARTG</sequence>
<accession>A0ABR9DPK1</accession>
<evidence type="ECO:0000259" key="2">
    <source>
        <dbReference type="SMART" id="SM00507"/>
    </source>
</evidence>
<feature type="region of interest" description="Disordered" evidence="1">
    <location>
        <begin position="347"/>
        <end position="372"/>
    </location>
</feature>
<evidence type="ECO:0000313" key="3">
    <source>
        <dbReference type="EMBL" id="MBD9699047.1"/>
    </source>
</evidence>
<feature type="region of interest" description="Disordered" evidence="1">
    <location>
        <begin position="502"/>
        <end position="521"/>
    </location>
</feature>
<organism evidence="3 4">
    <name type="scientific">Flavimobilis rhizosphaerae</name>
    <dbReference type="NCBI Taxonomy" id="2775421"/>
    <lineage>
        <taxon>Bacteria</taxon>
        <taxon>Bacillati</taxon>
        <taxon>Actinomycetota</taxon>
        <taxon>Actinomycetes</taxon>
        <taxon>Micrococcales</taxon>
        <taxon>Jonesiaceae</taxon>
        <taxon>Flavimobilis</taxon>
    </lineage>
</organism>
<gene>
    <name evidence="3" type="ORF">IGS67_05985</name>
</gene>
<keyword evidence="4" id="KW-1185">Reference proteome</keyword>
<evidence type="ECO:0000256" key="1">
    <source>
        <dbReference type="SAM" id="MobiDB-lite"/>
    </source>
</evidence>
<dbReference type="Pfam" id="PF02720">
    <property type="entry name" value="DUF222"/>
    <property type="match status" value="1"/>
</dbReference>
<dbReference type="InterPro" id="IPR003870">
    <property type="entry name" value="DUF222"/>
</dbReference>
<reference evidence="3 4" key="1">
    <citation type="submission" date="2020-09" db="EMBL/GenBank/DDBJ databases">
        <title>Flavimobilis rhizosphaerae sp. nov., isolated from rhizosphere soil of Spartina alterniflora.</title>
        <authorList>
            <person name="Hanqin C."/>
        </authorList>
    </citation>
    <scope>NUCLEOTIDE SEQUENCE [LARGE SCALE GENOMIC DNA]</scope>
    <source>
        <strain evidence="3 4">GY 10621</strain>
    </source>
</reference>
<dbReference type="SMART" id="SM00507">
    <property type="entry name" value="HNHc"/>
    <property type="match status" value="1"/>
</dbReference>
<dbReference type="CDD" id="cd00085">
    <property type="entry name" value="HNHc"/>
    <property type="match status" value="1"/>
</dbReference>
<feature type="domain" description="HNH nuclease" evidence="2">
    <location>
        <begin position="430"/>
        <end position="483"/>
    </location>
</feature>